<dbReference type="InterPro" id="IPR052512">
    <property type="entry name" value="4CMD/NDH-1_regulator"/>
</dbReference>
<dbReference type="PANTHER" id="PTHR33570:SF2">
    <property type="entry name" value="CARBOXYMUCONOLACTONE DECARBOXYLASE-LIKE DOMAIN-CONTAINING PROTEIN"/>
    <property type="match status" value="1"/>
</dbReference>
<proteinExistence type="predicted"/>
<feature type="domain" description="Carboxymuconolactone decarboxylase-like" evidence="1">
    <location>
        <begin position="42"/>
        <end position="122"/>
    </location>
</feature>
<dbReference type="InterPro" id="IPR029032">
    <property type="entry name" value="AhpD-like"/>
</dbReference>
<evidence type="ECO:0000259" key="1">
    <source>
        <dbReference type="Pfam" id="PF02627"/>
    </source>
</evidence>
<name>A0A2N4UAW5_9BURK</name>
<dbReference type="InterPro" id="IPR003779">
    <property type="entry name" value="CMD-like"/>
</dbReference>
<dbReference type="Gene3D" id="1.20.1290.10">
    <property type="entry name" value="AhpD-like"/>
    <property type="match status" value="1"/>
</dbReference>
<evidence type="ECO:0000313" key="2">
    <source>
        <dbReference type="EMBL" id="PLC52149.1"/>
    </source>
</evidence>
<dbReference type="AlphaFoldDB" id="A0A2N4UAW5"/>
<dbReference type="Proteomes" id="UP000234328">
    <property type="component" value="Unassembled WGS sequence"/>
</dbReference>
<dbReference type="Pfam" id="PF02627">
    <property type="entry name" value="CMD"/>
    <property type="match status" value="1"/>
</dbReference>
<accession>A0A2N4UAW5</accession>
<gene>
    <name evidence="2" type="ORF">CR155_19795</name>
</gene>
<reference evidence="2 3" key="1">
    <citation type="submission" date="2017-10" db="EMBL/GenBank/DDBJ databases">
        <title>Two draft genome sequences of Pusillimonas sp. strains isolated from a nitrate- and radionuclide-contaminated groundwater in Russia.</title>
        <authorList>
            <person name="Grouzdev D.S."/>
            <person name="Tourova T.P."/>
            <person name="Goeva M.A."/>
            <person name="Babich T.L."/>
            <person name="Sokolova D.S."/>
            <person name="Abdullin R."/>
            <person name="Poltaraus A.B."/>
            <person name="Toshchakov S.V."/>
            <person name="Nazina T.N."/>
        </authorList>
    </citation>
    <scope>NUCLEOTIDE SEQUENCE [LARGE SCALE GENOMIC DNA]</scope>
    <source>
        <strain evidence="2 3">JR1/69-2-13</strain>
    </source>
</reference>
<dbReference type="RefSeq" id="WP_102071769.1">
    <property type="nucleotide sequence ID" value="NZ_PDNV01000016.1"/>
</dbReference>
<comment type="caution">
    <text evidence="2">The sequence shown here is derived from an EMBL/GenBank/DDBJ whole genome shotgun (WGS) entry which is preliminary data.</text>
</comment>
<dbReference type="PANTHER" id="PTHR33570">
    <property type="entry name" value="4-CARBOXYMUCONOLACTONE DECARBOXYLASE FAMILY PROTEIN"/>
    <property type="match status" value="1"/>
</dbReference>
<keyword evidence="3" id="KW-1185">Reference proteome</keyword>
<dbReference type="GO" id="GO:0051920">
    <property type="term" value="F:peroxiredoxin activity"/>
    <property type="evidence" value="ECO:0007669"/>
    <property type="project" value="InterPro"/>
</dbReference>
<sequence>MTTRDEFTSELFMKGLKIREEVLGVDHVRKSLDSATDFSAPIQKFVTELCWGQIWSRPGLDRRTRSIINLSILSALNLPNEVRLHVRGALNNGLSQEEIMEILLQVAVYCGVPATLESTKVVVEVLEEVAAKAKQNAAP</sequence>
<dbReference type="OrthoDB" id="9793083at2"/>
<evidence type="ECO:0000313" key="3">
    <source>
        <dbReference type="Proteomes" id="UP000234328"/>
    </source>
</evidence>
<protein>
    <submittedName>
        <fullName evidence="2">4-carboxymuconolactone decarboxylase</fullName>
    </submittedName>
</protein>
<dbReference type="EMBL" id="PDNV01000016">
    <property type="protein sequence ID" value="PLC52149.1"/>
    <property type="molecule type" value="Genomic_DNA"/>
</dbReference>
<organism evidence="2 3">
    <name type="scientific">Pollutimonas nitritireducens</name>
    <dbReference type="NCBI Taxonomy" id="2045209"/>
    <lineage>
        <taxon>Bacteria</taxon>
        <taxon>Pseudomonadati</taxon>
        <taxon>Pseudomonadota</taxon>
        <taxon>Betaproteobacteria</taxon>
        <taxon>Burkholderiales</taxon>
        <taxon>Alcaligenaceae</taxon>
        <taxon>Pollutimonas</taxon>
    </lineage>
</organism>
<dbReference type="SUPFAM" id="SSF69118">
    <property type="entry name" value="AhpD-like"/>
    <property type="match status" value="1"/>
</dbReference>